<dbReference type="InterPro" id="IPR036282">
    <property type="entry name" value="Glutathione-S-Trfase_C_sf"/>
</dbReference>
<dbReference type="PANTHER" id="PTHR43969">
    <property type="entry name" value="GLUTATHIONE S TRANSFERASE D10, ISOFORM A-RELATED"/>
    <property type="match status" value="1"/>
</dbReference>
<evidence type="ECO:0000313" key="5">
    <source>
        <dbReference type="EMBL" id="APC23399.1"/>
    </source>
</evidence>
<dbReference type="AlphaFoldDB" id="A0A1J0F4S2"/>
<dbReference type="PROSITE" id="PS50404">
    <property type="entry name" value="GST_NTER"/>
    <property type="match status" value="1"/>
</dbReference>
<dbReference type="InterPro" id="IPR040079">
    <property type="entry name" value="Glutathione_S-Trfase"/>
</dbReference>
<feature type="domain" description="GST N-terminal" evidence="3">
    <location>
        <begin position="1"/>
        <end position="82"/>
    </location>
</feature>
<dbReference type="SUPFAM" id="SSF47616">
    <property type="entry name" value="GST C-terminal domain-like"/>
    <property type="match status" value="1"/>
</dbReference>
<dbReference type="SFLD" id="SFLDG00358">
    <property type="entry name" value="Main_(cytGST)"/>
    <property type="match status" value="1"/>
</dbReference>
<protein>
    <submittedName>
        <fullName evidence="5">GSTd6</fullName>
    </submittedName>
</protein>
<organism evidence="5">
    <name type="scientific">Liposcelis entomophila</name>
    <dbReference type="NCBI Taxonomy" id="550478"/>
    <lineage>
        <taxon>Eukaryota</taxon>
        <taxon>Metazoa</taxon>
        <taxon>Ecdysozoa</taxon>
        <taxon>Arthropoda</taxon>
        <taxon>Hexapoda</taxon>
        <taxon>Insecta</taxon>
        <taxon>Pterygota</taxon>
        <taxon>Neoptera</taxon>
        <taxon>Paraneoptera</taxon>
        <taxon>Psocodea</taxon>
        <taxon>Troctomorpha</taxon>
        <taxon>Liposcelidetae</taxon>
        <taxon>Liposcelididae</taxon>
        <taxon>Liposcelis</taxon>
    </lineage>
</organism>
<dbReference type="Pfam" id="PF02798">
    <property type="entry name" value="GST_N"/>
    <property type="match status" value="1"/>
</dbReference>
<dbReference type="CDD" id="cd03045">
    <property type="entry name" value="GST_N_Delta_Epsilon"/>
    <property type="match status" value="1"/>
</dbReference>
<dbReference type="SFLD" id="SFLDS00019">
    <property type="entry name" value="Glutathione_Transferase_(cytos"/>
    <property type="match status" value="1"/>
</dbReference>
<proteinExistence type="evidence at transcript level"/>
<dbReference type="CDD" id="cd03177">
    <property type="entry name" value="GST_C_Delta_Epsilon"/>
    <property type="match status" value="1"/>
</dbReference>
<comment type="subunit">
    <text evidence="1">Homodimer.</text>
</comment>
<dbReference type="GO" id="GO:0004364">
    <property type="term" value="F:glutathione transferase activity"/>
    <property type="evidence" value="ECO:0007669"/>
    <property type="project" value="TreeGrafter"/>
</dbReference>
<dbReference type="FunFam" id="1.20.1050.10:FF:000007">
    <property type="entry name" value="Glutathione S-transferase 1-1"/>
    <property type="match status" value="1"/>
</dbReference>
<dbReference type="InterPro" id="IPR010987">
    <property type="entry name" value="Glutathione-S-Trfase_C-like"/>
</dbReference>
<dbReference type="InterPro" id="IPR004045">
    <property type="entry name" value="Glutathione_S-Trfase_N"/>
</dbReference>
<evidence type="ECO:0000259" key="3">
    <source>
        <dbReference type="PROSITE" id="PS50404"/>
    </source>
</evidence>
<dbReference type="Pfam" id="PF00043">
    <property type="entry name" value="GST_C"/>
    <property type="match status" value="1"/>
</dbReference>
<dbReference type="EMBL" id="KX018745">
    <property type="protein sequence ID" value="APC23399.1"/>
    <property type="molecule type" value="mRNA"/>
</dbReference>
<dbReference type="InterPro" id="IPR036249">
    <property type="entry name" value="Thioredoxin-like_sf"/>
</dbReference>
<dbReference type="InterPro" id="IPR004046">
    <property type="entry name" value="GST_C"/>
</dbReference>
<evidence type="ECO:0000259" key="4">
    <source>
        <dbReference type="PROSITE" id="PS50405"/>
    </source>
</evidence>
<dbReference type="Gene3D" id="3.40.30.10">
    <property type="entry name" value="Glutaredoxin"/>
    <property type="match status" value="1"/>
</dbReference>
<dbReference type="FunFam" id="3.40.30.10:FF:000034">
    <property type="entry name" value="glutathione S-transferase 1"/>
    <property type="match status" value="1"/>
</dbReference>
<accession>A0A1J0F4S2</accession>
<evidence type="ECO:0000256" key="2">
    <source>
        <dbReference type="RuleBase" id="RU003494"/>
    </source>
</evidence>
<reference evidence="5" key="1">
    <citation type="submission" date="2016-04" db="EMBL/GenBank/DDBJ databases">
        <title>Characterization and Expression Profiles of Fifteen Delta- Class Glutathione S-transferases Genes From Liposcelis entomophila.</title>
        <authorList>
            <person name="Wei D.D."/>
            <person name="Jing T.X."/>
            <person name="Wang J.J."/>
            <person name="Jing T.X."/>
        </authorList>
    </citation>
    <scope>NUCLEOTIDE SEQUENCE</scope>
</reference>
<name>A0A1J0F4S2_9NEOP</name>
<dbReference type="PANTHER" id="PTHR43969:SF9">
    <property type="entry name" value="GLUTATHIONE S TRANSFERASE D10, ISOFORM A-RELATED"/>
    <property type="match status" value="1"/>
</dbReference>
<dbReference type="Gene3D" id="1.20.1050.10">
    <property type="match status" value="1"/>
</dbReference>
<dbReference type="SUPFAM" id="SSF52833">
    <property type="entry name" value="Thioredoxin-like"/>
    <property type="match status" value="1"/>
</dbReference>
<sequence length="218" mass="24655">MAITLYYFAPSPPARIALLAARAVGVDVDIKVVDLFNKEHLTPEFIKINPQHTIPTLDDNGFILWESRTIATYLVRQYGKDDTLYPKNPQLKALVDQRLYFDCDTLWPRIRAIGFPLIWLGETKISEKLRKSLNEAIGFLDKFLHGRKWLCGNNYTIADISILASLSSIVAVGWDISDYPNVKAWLESCKEIPGHDENQAGADAWGDLVRKNLEPGQL</sequence>
<comment type="similarity">
    <text evidence="2">Belongs to the GST superfamily.</text>
</comment>
<evidence type="ECO:0000256" key="1">
    <source>
        <dbReference type="ARBA" id="ARBA00011738"/>
    </source>
</evidence>
<feature type="domain" description="GST C-terminal" evidence="4">
    <location>
        <begin position="88"/>
        <end position="218"/>
    </location>
</feature>
<dbReference type="SFLD" id="SFLDG01153">
    <property type="entry name" value="Main.4:_Theta-like"/>
    <property type="match status" value="1"/>
</dbReference>
<dbReference type="GO" id="GO:0006749">
    <property type="term" value="P:glutathione metabolic process"/>
    <property type="evidence" value="ECO:0007669"/>
    <property type="project" value="TreeGrafter"/>
</dbReference>
<dbReference type="PROSITE" id="PS50405">
    <property type="entry name" value="GST_CTER"/>
    <property type="match status" value="1"/>
</dbReference>